<dbReference type="EMBL" id="CP018145">
    <property type="protein sequence ID" value="ASJ54421.1"/>
    <property type="molecule type" value="Genomic_DNA"/>
</dbReference>
<feature type="domain" description="ParB-like N-terminal" evidence="1">
    <location>
        <begin position="3"/>
        <end position="90"/>
    </location>
</feature>
<evidence type="ECO:0000313" key="3">
    <source>
        <dbReference type="Proteomes" id="UP000197781"/>
    </source>
</evidence>
<dbReference type="InterPro" id="IPR036086">
    <property type="entry name" value="ParB/Sulfiredoxin_sf"/>
</dbReference>
<organism evidence="2 3">
    <name type="scientific">Brevibacillus formosus</name>
    <dbReference type="NCBI Taxonomy" id="54913"/>
    <lineage>
        <taxon>Bacteria</taxon>
        <taxon>Bacillati</taxon>
        <taxon>Bacillota</taxon>
        <taxon>Bacilli</taxon>
        <taxon>Bacillales</taxon>
        <taxon>Paenibacillaceae</taxon>
        <taxon>Brevibacillus</taxon>
    </lineage>
</organism>
<dbReference type="RefSeq" id="WP_088908169.1">
    <property type="nucleotide sequence ID" value="NZ_CP018145.1"/>
</dbReference>
<reference evidence="2 3" key="1">
    <citation type="submission" date="2016-11" db="EMBL/GenBank/DDBJ databases">
        <authorList>
            <person name="Jaros S."/>
            <person name="Januszkiewicz K."/>
            <person name="Wedrychowicz H."/>
        </authorList>
    </citation>
    <scope>NUCLEOTIDE SEQUENCE [LARGE SCALE GENOMIC DNA]</scope>
    <source>
        <strain evidence="2 3">NF2</strain>
    </source>
</reference>
<evidence type="ECO:0000259" key="1">
    <source>
        <dbReference type="Pfam" id="PF02195"/>
    </source>
</evidence>
<sequence length="188" mass="21207">MDIRKIPVSKINPAPYNPRVDLQPGDSEYEKLKRSIEEFGYVQLLVWNERSGNLVGGHQGFKILVNELGSTEVNVSVVDLDDNREKALNIALNKINGAWDEEMLAQVLAELQESELDQALTGFDDKEAADLIAQFAFKSDEDTEFSNEELDLDDFAESKFDCQCPRCGFVFNPKDPIPPDEENYDETA</sequence>
<name>A0A220MH85_9BACL</name>
<dbReference type="CDD" id="cd16401">
    <property type="entry name" value="ParB_N_like_MT"/>
    <property type="match status" value="1"/>
</dbReference>
<proteinExistence type="predicted"/>
<dbReference type="KEGG" id="bfm:BP422_13155"/>
<dbReference type="SUPFAM" id="SSF110849">
    <property type="entry name" value="ParB/Sulfiredoxin"/>
    <property type="match status" value="1"/>
</dbReference>
<gene>
    <name evidence="2" type="ORF">BP422_13155</name>
</gene>
<dbReference type="InterPro" id="IPR003115">
    <property type="entry name" value="ParB_N"/>
</dbReference>
<dbReference type="Gene3D" id="3.90.1530.10">
    <property type="entry name" value="Conserved hypothetical protein from pyrococcus furiosus pfu- 392566-001, ParB domain"/>
    <property type="match status" value="1"/>
</dbReference>
<evidence type="ECO:0000313" key="2">
    <source>
        <dbReference type="EMBL" id="ASJ54421.1"/>
    </source>
</evidence>
<accession>A0A220MH85</accession>
<dbReference type="Proteomes" id="UP000197781">
    <property type="component" value="Chromosome"/>
</dbReference>
<protein>
    <submittedName>
        <fullName evidence="2">Transcriptional regulator</fullName>
    </submittedName>
</protein>
<dbReference type="Pfam" id="PF02195">
    <property type="entry name" value="ParB_N"/>
    <property type="match status" value="1"/>
</dbReference>
<dbReference type="AlphaFoldDB" id="A0A220MH85"/>